<dbReference type="PANTHER" id="PTHR10366:SF803">
    <property type="entry name" value="DIHYDROFLAVONOL-4-REDUCTASE-LIKE"/>
    <property type="match status" value="1"/>
</dbReference>
<dbReference type="EMBL" id="JAWPEI010000007">
    <property type="protein sequence ID" value="KAK4721081.1"/>
    <property type="molecule type" value="Genomic_DNA"/>
</dbReference>
<keyword evidence="5" id="KW-1185">Reference proteome</keyword>
<feature type="domain" description="NmrA-like" evidence="3">
    <location>
        <begin position="11"/>
        <end position="146"/>
    </location>
</feature>
<organism evidence="4 5">
    <name type="scientific">Solanum pinnatisectum</name>
    <name type="common">tansyleaf nightshade</name>
    <dbReference type="NCBI Taxonomy" id="50273"/>
    <lineage>
        <taxon>Eukaryota</taxon>
        <taxon>Viridiplantae</taxon>
        <taxon>Streptophyta</taxon>
        <taxon>Embryophyta</taxon>
        <taxon>Tracheophyta</taxon>
        <taxon>Spermatophyta</taxon>
        <taxon>Magnoliopsida</taxon>
        <taxon>eudicotyledons</taxon>
        <taxon>Gunneridae</taxon>
        <taxon>Pentapetalae</taxon>
        <taxon>asterids</taxon>
        <taxon>lamiids</taxon>
        <taxon>Solanales</taxon>
        <taxon>Solanaceae</taxon>
        <taxon>Solanoideae</taxon>
        <taxon>Solaneae</taxon>
        <taxon>Solanum</taxon>
    </lineage>
</organism>
<accession>A0AAV9L658</accession>
<dbReference type="PANTHER" id="PTHR10366">
    <property type="entry name" value="NAD DEPENDENT EPIMERASE/DEHYDRATASE"/>
    <property type="match status" value="1"/>
</dbReference>
<dbReference type="InterPro" id="IPR008030">
    <property type="entry name" value="NmrA-like"/>
</dbReference>
<dbReference type="Pfam" id="PF05368">
    <property type="entry name" value="NmrA"/>
    <property type="match status" value="1"/>
</dbReference>
<evidence type="ECO:0000259" key="3">
    <source>
        <dbReference type="Pfam" id="PF05368"/>
    </source>
</evidence>
<gene>
    <name evidence="4" type="ORF">R3W88_011314</name>
</gene>
<evidence type="ECO:0000256" key="1">
    <source>
        <dbReference type="ARBA" id="ARBA00022857"/>
    </source>
</evidence>
<reference evidence="4 5" key="1">
    <citation type="submission" date="2023-10" db="EMBL/GenBank/DDBJ databases">
        <title>Genome-Wide Identification Analysis in wild type Solanum Pinnatisectum Reveals Some Genes Defensing Phytophthora Infestans.</title>
        <authorList>
            <person name="Sun C."/>
        </authorList>
    </citation>
    <scope>NUCLEOTIDE SEQUENCE [LARGE SCALE GENOMIC DNA]</scope>
    <source>
        <strain evidence="4">LQN</strain>
        <tissue evidence="4">Leaf</tissue>
    </source>
</reference>
<protein>
    <recommendedName>
        <fullName evidence="3">NmrA-like domain-containing protein</fullName>
    </recommendedName>
</protein>
<comment type="caution">
    <text evidence="4">The sequence shown here is derived from an EMBL/GenBank/DDBJ whole genome shotgun (WGS) entry which is preliminary data.</text>
</comment>
<dbReference type="InterPro" id="IPR050425">
    <property type="entry name" value="NAD(P)_dehydrat-like"/>
</dbReference>
<evidence type="ECO:0000313" key="4">
    <source>
        <dbReference type="EMBL" id="KAK4721081.1"/>
    </source>
</evidence>
<proteinExistence type="predicted"/>
<dbReference type="Proteomes" id="UP001311915">
    <property type="component" value="Unassembled WGS sequence"/>
</dbReference>
<evidence type="ECO:0000256" key="2">
    <source>
        <dbReference type="ARBA" id="ARBA00023002"/>
    </source>
</evidence>
<dbReference type="GO" id="GO:0016616">
    <property type="term" value="F:oxidoreductase activity, acting on the CH-OH group of donors, NAD or NADP as acceptor"/>
    <property type="evidence" value="ECO:0007669"/>
    <property type="project" value="TreeGrafter"/>
</dbReference>
<dbReference type="InterPro" id="IPR036291">
    <property type="entry name" value="NAD(P)-bd_dom_sf"/>
</dbReference>
<keyword evidence="2" id="KW-0560">Oxidoreductase</keyword>
<dbReference type="AlphaFoldDB" id="A0AAV9L658"/>
<dbReference type="SUPFAM" id="SSF51735">
    <property type="entry name" value="NAD(P)-binding Rossmann-fold domains"/>
    <property type="match status" value="1"/>
</dbReference>
<name>A0AAV9L658_9SOLN</name>
<evidence type="ECO:0000313" key="5">
    <source>
        <dbReference type="Proteomes" id="UP001311915"/>
    </source>
</evidence>
<sequence length="209" mass="23711">MEEKKSRSSMVVCVTGGSGYIASFLVKKLLEKGYKVHATLRNLEDKSKVGLLNSFPNVEENLKLFQVDMYRPEEFEQAIQGGEFVRLLLYILRDLSLSGQSYLVPRRGDGQFPYKNQVEAAVASVKNIVMSCIKSGTVKRLIYTGSVLASSPMKDDGNGFKDLMDETCWTSLNVHFPFSDNFVMYRLMRKQRQHVTDESSTLAKMDLRL</sequence>
<dbReference type="Gene3D" id="3.40.50.720">
    <property type="entry name" value="NAD(P)-binding Rossmann-like Domain"/>
    <property type="match status" value="1"/>
</dbReference>
<keyword evidence="1" id="KW-0521">NADP</keyword>